<dbReference type="InterPro" id="IPR032710">
    <property type="entry name" value="NTF2-like_dom_sf"/>
</dbReference>
<dbReference type="Proteomes" id="UP000589520">
    <property type="component" value="Unassembled WGS sequence"/>
</dbReference>
<evidence type="ECO:0000256" key="1">
    <source>
        <dbReference type="SAM" id="MobiDB-lite"/>
    </source>
</evidence>
<comment type="caution">
    <text evidence="2">The sequence shown here is derived from an EMBL/GenBank/DDBJ whole genome shotgun (WGS) entry which is preliminary data.</text>
</comment>
<keyword evidence="3" id="KW-1185">Reference proteome</keyword>
<evidence type="ECO:0008006" key="4">
    <source>
        <dbReference type="Google" id="ProtNLM"/>
    </source>
</evidence>
<dbReference type="RefSeq" id="WP_179492645.1">
    <property type="nucleotide sequence ID" value="NZ_JACCCW010000002.1"/>
</dbReference>
<dbReference type="SUPFAM" id="SSF54427">
    <property type="entry name" value="NTF2-like"/>
    <property type="match status" value="1"/>
</dbReference>
<reference evidence="2 3" key="1">
    <citation type="submission" date="2020-07" db="EMBL/GenBank/DDBJ databases">
        <title>Genomic Encyclopedia of Type Strains, Phase IV (KMG-V): Genome sequencing to study the core and pangenomes of soil and plant-associated prokaryotes.</title>
        <authorList>
            <person name="Whitman W."/>
        </authorList>
    </citation>
    <scope>NUCLEOTIDE SEQUENCE [LARGE SCALE GENOMIC DNA]</scope>
    <source>
        <strain evidence="2 3">X4EP2</strain>
    </source>
</reference>
<dbReference type="AlphaFoldDB" id="A0A7Y9PJ77"/>
<gene>
    <name evidence="2" type="ORF">HDF17_003234</name>
</gene>
<organism evidence="2 3">
    <name type="scientific">Granulicella arctica</name>
    <dbReference type="NCBI Taxonomy" id="940613"/>
    <lineage>
        <taxon>Bacteria</taxon>
        <taxon>Pseudomonadati</taxon>
        <taxon>Acidobacteriota</taxon>
        <taxon>Terriglobia</taxon>
        <taxon>Terriglobales</taxon>
        <taxon>Acidobacteriaceae</taxon>
        <taxon>Granulicella</taxon>
    </lineage>
</organism>
<evidence type="ECO:0000313" key="2">
    <source>
        <dbReference type="EMBL" id="NYF80914.1"/>
    </source>
</evidence>
<dbReference type="EMBL" id="JACCCW010000002">
    <property type="protein sequence ID" value="NYF80914.1"/>
    <property type="molecule type" value="Genomic_DNA"/>
</dbReference>
<name>A0A7Y9PJ77_9BACT</name>
<accession>A0A7Y9PJ77</accession>
<feature type="region of interest" description="Disordered" evidence="1">
    <location>
        <begin position="1"/>
        <end position="31"/>
    </location>
</feature>
<proteinExistence type="predicted"/>
<evidence type="ECO:0000313" key="3">
    <source>
        <dbReference type="Proteomes" id="UP000589520"/>
    </source>
</evidence>
<protein>
    <recommendedName>
        <fullName evidence="4">Nuclear transport factor 2 family protein</fullName>
    </recommendedName>
</protein>
<feature type="compositionally biased region" description="Polar residues" evidence="1">
    <location>
        <begin position="1"/>
        <end position="18"/>
    </location>
</feature>
<sequence>MSAQSPSAVPSQKPQPALSSHPEWPKANPADVDTIEHTVRAFYSAISTSAGGKLDRNRLRSLFVPDGRIVSSREPRSDRAADVVFLSPDAYANLSDAATVREGFFDRNLASQIETFGVTAHVYSTYESRSHPEDAKPMARGIKSFELLNSANRWYIVQMYWDSERPGNPIPDRYLHDSPR</sequence>
<dbReference type="Gene3D" id="3.10.450.50">
    <property type="match status" value="1"/>
</dbReference>